<keyword evidence="3" id="KW-1185">Reference proteome</keyword>
<dbReference type="Proteomes" id="UP001159641">
    <property type="component" value="Unassembled WGS sequence"/>
</dbReference>
<evidence type="ECO:0000313" key="3">
    <source>
        <dbReference type="Proteomes" id="UP001159641"/>
    </source>
</evidence>
<proteinExistence type="predicted"/>
<comment type="caution">
    <text evidence="2">The sequence shown here is derived from an EMBL/GenBank/DDBJ whole genome shotgun (WGS) entry which is preliminary data.</text>
</comment>
<name>A0AB34HR82_ESCRO</name>
<evidence type="ECO:0000313" key="2">
    <source>
        <dbReference type="EMBL" id="KAJ8795356.1"/>
    </source>
</evidence>
<sequence>MLPTFNQDCAAAQAERRNQPRGEAGKGRRRSPGGGEAAAAAGRRGYARTRTCPFVVRRGRVITWRGAPSLTAARRRENPSWFHEVPGLPRQPAAPLPGWSTPAAPSPGDAEAGRRRGVPSLASGAWRPGPAPTRPAPRSPAIARPPMAPPPHSEAGGYRELTRDVTDTPSPGEPEQCHLWVTGVSCRN</sequence>
<protein>
    <submittedName>
        <fullName evidence="2">Uncharacterized protein</fullName>
    </submittedName>
</protein>
<dbReference type="AlphaFoldDB" id="A0AB34HR82"/>
<evidence type="ECO:0000256" key="1">
    <source>
        <dbReference type="SAM" id="MobiDB-lite"/>
    </source>
</evidence>
<gene>
    <name evidence="2" type="ORF">J1605_018371</name>
</gene>
<organism evidence="2 3">
    <name type="scientific">Eschrichtius robustus</name>
    <name type="common">California gray whale</name>
    <name type="synonym">Eschrichtius gibbosus</name>
    <dbReference type="NCBI Taxonomy" id="9764"/>
    <lineage>
        <taxon>Eukaryota</taxon>
        <taxon>Metazoa</taxon>
        <taxon>Chordata</taxon>
        <taxon>Craniata</taxon>
        <taxon>Vertebrata</taxon>
        <taxon>Euteleostomi</taxon>
        <taxon>Mammalia</taxon>
        <taxon>Eutheria</taxon>
        <taxon>Laurasiatheria</taxon>
        <taxon>Artiodactyla</taxon>
        <taxon>Whippomorpha</taxon>
        <taxon>Cetacea</taxon>
        <taxon>Mysticeti</taxon>
        <taxon>Eschrichtiidae</taxon>
        <taxon>Eschrichtius</taxon>
    </lineage>
</organism>
<feature type="region of interest" description="Disordered" evidence="1">
    <location>
        <begin position="80"/>
        <end position="188"/>
    </location>
</feature>
<accession>A0AB34HR82</accession>
<feature type="compositionally biased region" description="Pro residues" evidence="1">
    <location>
        <begin position="129"/>
        <end position="138"/>
    </location>
</feature>
<feature type="region of interest" description="Disordered" evidence="1">
    <location>
        <begin position="1"/>
        <end position="50"/>
    </location>
</feature>
<feature type="compositionally biased region" description="Basic and acidic residues" evidence="1">
    <location>
        <begin position="14"/>
        <end position="26"/>
    </location>
</feature>
<reference evidence="2 3" key="1">
    <citation type="submission" date="2022-11" db="EMBL/GenBank/DDBJ databases">
        <title>Whole genome sequence of Eschrichtius robustus ER-17-0199.</title>
        <authorList>
            <person name="Bruniche-Olsen A."/>
            <person name="Black A.N."/>
            <person name="Fields C.J."/>
            <person name="Walden K."/>
            <person name="Dewoody J.A."/>
        </authorList>
    </citation>
    <scope>NUCLEOTIDE SEQUENCE [LARGE SCALE GENOMIC DNA]</scope>
    <source>
        <strain evidence="2">ER-17-0199</strain>
        <tissue evidence="2">Blubber</tissue>
    </source>
</reference>
<dbReference type="EMBL" id="JAIQCJ010000577">
    <property type="protein sequence ID" value="KAJ8795356.1"/>
    <property type="molecule type" value="Genomic_DNA"/>
</dbReference>